<feature type="non-terminal residue" evidence="1">
    <location>
        <position position="455"/>
    </location>
</feature>
<name>A0A1A8WIU2_PLAOA</name>
<protein>
    <submittedName>
        <fullName evidence="1">Uncharacterized protein</fullName>
    </submittedName>
</protein>
<dbReference type="EMBL" id="FLQU01001397">
    <property type="protein sequence ID" value="SBS92847.1"/>
    <property type="molecule type" value="Genomic_DNA"/>
</dbReference>
<organism evidence="1 2">
    <name type="scientific">Plasmodium ovale curtisi</name>
    <dbReference type="NCBI Taxonomy" id="864141"/>
    <lineage>
        <taxon>Eukaryota</taxon>
        <taxon>Sar</taxon>
        <taxon>Alveolata</taxon>
        <taxon>Apicomplexa</taxon>
        <taxon>Aconoidasida</taxon>
        <taxon>Haemosporida</taxon>
        <taxon>Plasmodiidae</taxon>
        <taxon>Plasmodium</taxon>
        <taxon>Plasmodium (Plasmodium)</taxon>
    </lineage>
</organism>
<accession>A0A1A8WIU2</accession>
<dbReference type="AlphaFoldDB" id="A0A1A8WIU2"/>
<dbReference type="Proteomes" id="UP000078560">
    <property type="component" value="Unassembled WGS sequence"/>
</dbReference>
<reference evidence="2" key="1">
    <citation type="submission" date="2016-05" db="EMBL/GenBank/DDBJ databases">
        <authorList>
            <person name="Naeem Raeece"/>
        </authorList>
    </citation>
    <scope>NUCLEOTIDE SEQUENCE [LARGE SCALE GENOMIC DNA]</scope>
</reference>
<evidence type="ECO:0000313" key="2">
    <source>
        <dbReference type="Proteomes" id="UP000078560"/>
    </source>
</evidence>
<sequence>MKRVYFLKVIKYEIIPNIKNNNKSYYFYSTVKRRFGELYQPKTRYEKKKHLEIINEVYFDMTDAMNEKNKLEIEEYKNIDKNISEIILNHTISKKNEVIRNIMKYCIEISSKEKKGKAEKTTHLNHNNNNELSDTTKYYGGINKNIYINNEEPLNYTCSYFMHKKFVLLHMKILLSMDNSYYINYFKKMHHNTIFNSQKHKKKSDDLRKKNIPNFFEYVNKIENPTTQLRDHTDNNRINYMGNDNYDKNGNQLYEGQDQRNQNQLVTQQMNLASHTLLNTNNGEVEANVNNNFYLNSKNGIITNECIQNEASQKNQENVDNNRKNNTYDLEDKICIRNELIKNFYKEDIIINVLKNIYFRLKGNKMYNNNINVITNRNLMIETKGGPFINFLFDSNSLEKYSAILSFFLEIKKSLHILNLVHIFYKYLKTKRAEEALQFHNFHIIITALCILKYK</sequence>
<evidence type="ECO:0000313" key="1">
    <source>
        <dbReference type="EMBL" id="SBS92847.1"/>
    </source>
</evidence>
<gene>
    <name evidence="1" type="ORF">POVCU2_0076960</name>
</gene>
<proteinExistence type="predicted"/>